<dbReference type="InterPro" id="IPR041723">
    <property type="entry name" value="CCT"/>
</dbReference>
<evidence type="ECO:0000256" key="1">
    <source>
        <dbReference type="ARBA" id="ARBA00005189"/>
    </source>
</evidence>
<dbReference type="Gene3D" id="3.40.50.620">
    <property type="entry name" value="HUPs"/>
    <property type="match status" value="2"/>
</dbReference>
<evidence type="ECO:0000256" key="7">
    <source>
        <dbReference type="ARBA" id="ARBA00023209"/>
    </source>
</evidence>
<dbReference type="PANTHER" id="PTHR45780:SF2">
    <property type="entry name" value="ETHANOLAMINE-PHOSPHATE CYTIDYLYLTRANSFERASE"/>
    <property type="match status" value="1"/>
</dbReference>
<dbReference type="Proteomes" id="UP000077266">
    <property type="component" value="Unassembled WGS sequence"/>
</dbReference>
<organism evidence="13 14">
    <name type="scientific">Exidia glandulosa HHB12029</name>
    <dbReference type="NCBI Taxonomy" id="1314781"/>
    <lineage>
        <taxon>Eukaryota</taxon>
        <taxon>Fungi</taxon>
        <taxon>Dikarya</taxon>
        <taxon>Basidiomycota</taxon>
        <taxon>Agaricomycotina</taxon>
        <taxon>Agaricomycetes</taxon>
        <taxon>Auriculariales</taxon>
        <taxon>Exidiaceae</taxon>
        <taxon>Exidia</taxon>
    </lineage>
</organism>
<dbReference type="InterPro" id="IPR004821">
    <property type="entry name" value="Cyt_trans-like"/>
</dbReference>
<keyword evidence="5" id="KW-0548">Nucleotidyltransferase</keyword>
<evidence type="ECO:0000256" key="6">
    <source>
        <dbReference type="ARBA" id="ARBA00023098"/>
    </source>
</evidence>
<evidence type="ECO:0000256" key="11">
    <source>
        <dbReference type="ARBA" id="ARBA00031473"/>
    </source>
</evidence>
<dbReference type="OrthoDB" id="17102at2759"/>
<dbReference type="SUPFAM" id="SSF52374">
    <property type="entry name" value="Nucleotidylyl transferase"/>
    <property type="match status" value="2"/>
</dbReference>
<dbReference type="FunCoup" id="A0A165JZZ2">
    <property type="interactions" value="549"/>
</dbReference>
<dbReference type="GO" id="GO:0005737">
    <property type="term" value="C:cytoplasm"/>
    <property type="evidence" value="ECO:0007669"/>
    <property type="project" value="TreeGrafter"/>
</dbReference>
<evidence type="ECO:0000313" key="14">
    <source>
        <dbReference type="Proteomes" id="UP000077266"/>
    </source>
</evidence>
<feature type="domain" description="Cytidyltransferase-like" evidence="12">
    <location>
        <begin position="12"/>
        <end position="142"/>
    </location>
</feature>
<dbReference type="EC" id="2.7.7.14" evidence="10"/>
<dbReference type="Pfam" id="PF01467">
    <property type="entry name" value="CTP_transf_like"/>
    <property type="match status" value="2"/>
</dbReference>
<dbReference type="GO" id="GO:0004306">
    <property type="term" value="F:ethanolamine-phosphate cytidylyltransferase activity"/>
    <property type="evidence" value="ECO:0007669"/>
    <property type="project" value="UniProtKB-EC"/>
</dbReference>
<dbReference type="PANTHER" id="PTHR45780">
    <property type="entry name" value="ETHANOLAMINE-PHOSPHATE CYTIDYLYLTRANSFERASE"/>
    <property type="match status" value="1"/>
</dbReference>
<dbReference type="EMBL" id="KV425954">
    <property type="protein sequence ID" value="KZV95591.1"/>
    <property type="molecule type" value="Genomic_DNA"/>
</dbReference>
<evidence type="ECO:0000256" key="9">
    <source>
        <dbReference type="ARBA" id="ARBA00024191"/>
    </source>
</evidence>
<keyword evidence="14" id="KW-1185">Reference proteome</keyword>
<evidence type="ECO:0000256" key="5">
    <source>
        <dbReference type="ARBA" id="ARBA00022695"/>
    </source>
</evidence>
<dbReference type="STRING" id="1314781.A0A165JZZ2"/>
<accession>A0A165JZZ2</accession>
<proteinExistence type="inferred from homology"/>
<comment type="pathway">
    <text evidence="9">Phospholipid metabolism; phosphatidylethanolamine biosynthesis; phosphatidylethanolamine from ethanolamine: step 2/3.</text>
</comment>
<dbReference type="InParanoid" id="A0A165JZZ2"/>
<evidence type="ECO:0000256" key="8">
    <source>
        <dbReference type="ARBA" id="ARBA00023264"/>
    </source>
</evidence>
<keyword evidence="7" id="KW-0594">Phospholipid biosynthesis</keyword>
<dbReference type="NCBIfam" id="TIGR00125">
    <property type="entry name" value="cyt_tran_rel"/>
    <property type="match status" value="1"/>
</dbReference>
<dbReference type="UniPathway" id="UPA00558">
    <property type="reaction ID" value="UER00742"/>
</dbReference>
<dbReference type="InterPro" id="IPR014729">
    <property type="entry name" value="Rossmann-like_a/b/a_fold"/>
</dbReference>
<keyword evidence="6" id="KW-0443">Lipid metabolism</keyword>
<evidence type="ECO:0000256" key="4">
    <source>
        <dbReference type="ARBA" id="ARBA00022679"/>
    </source>
</evidence>
<comment type="pathway">
    <text evidence="1">Lipid metabolism.</text>
</comment>
<keyword evidence="4 13" id="KW-0808">Transferase</keyword>
<protein>
    <recommendedName>
        <fullName evidence="10">ethanolamine-phosphate cytidylyltransferase</fullName>
        <ecNumber evidence="10">2.7.7.14</ecNumber>
    </recommendedName>
    <alternativeName>
        <fullName evidence="11">CTP:phosphoethanolamine cytidylyltransferase</fullName>
    </alternativeName>
</protein>
<keyword evidence="3" id="KW-0444">Lipid biosynthesis</keyword>
<evidence type="ECO:0000259" key="12">
    <source>
        <dbReference type="Pfam" id="PF01467"/>
    </source>
</evidence>
<dbReference type="GO" id="GO:0006646">
    <property type="term" value="P:phosphatidylethanolamine biosynthetic process"/>
    <property type="evidence" value="ECO:0007669"/>
    <property type="project" value="UniProtKB-UniPathway"/>
</dbReference>
<evidence type="ECO:0000313" key="13">
    <source>
        <dbReference type="EMBL" id="KZV95591.1"/>
    </source>
</evidence>
<dbReference type="InterPro" id="IPR044608">
    <property type="entry name" value="Ect1/PCYT2"/>
</dbReference>
<gene>
    <name evidence="13" type="ORF">EXIGLDRAFT_734998</name>
</gene>
<name>A0A165JZZ2_EXIGL</name>
<feature type="domain" description="Cytidyltransferase-like" evidence="12">
    <location>
        <begin position="192"/>
        <end position="284"/>
    </location>
</feature>
<sequence>MTTSEKRTRYWLDGCFDSFHWAHINAVRQTLTLVPSQFPVHITVGVHSDAEILKNKGPPLFGERERYDLIRGCRWVDQVVEDVPYVTQLSTIDQYNIDFVVHGDDPVLDADGNDCYAFAKAAGRYVECKRTAGISTTSLIERILHPDKPRISSEEPLRELLRAFSQSATPNVPVLTGEKGVLPEEFPAARALTWGAWDCFGAGHVELLRRIRDAGGGSLIVGVWDDATVEEVTGEKPLLAHLERALALVQCRHVDAVILHFPRTPSRPLLSSLDVSTVVTFGETYDADTSIKVLTVDCPPLQTVALLREKVHAQLKLFEDRQRRKGA</sequence>
<dbReference type="CDD" id="cd02174">
    <property type="entry name" value="CCT"/>
    <property type="match status" value="1"/>
</dbReference>
<comment type="similarity">
    <text evidence="2">Belongs to the cytidylyltransferase family.</text>
</comment>
<evidence type="ECO:0000256" key="3">
    <source>
        <dbReference type="ARBA" id="ARBA00022516"/>
    </source>
</evidence>
<dbReference type="AlphaFoldDB" id="A0A165JZZ2"/>
<keyword evidence="8" id="KW-1208">Phospholipid metabolism</keyword>
<reference evidence="13 14" key="1">
    <citation type="journal article" date="2016" name="Mol. Biol. Evol.">
        <title>Comparative Genomics of Early-Diverging Mushroom-Forming Fungi Provides Insights into the Origins of Lignocellulose Decay Capabilities.</title>
        <authorList>
            <person name="Nagy L.G."/>
            <person name="Riley R."/>
            <person name="Tritt A."/>
            <person name="Adam C."/>
            <person name="Daum C."/>
            <person name="Floudas D."/>
            <person name="Sun H."/>
            <person name="Yadav J.S."/>
            <person name="Pangilinan J."/>
            <person name="Larsson K.H."/>
            <person name="Matsuura K."/>
            <person name="Barry K."/>
            <person name="Labutti K."/>
            <person name="Kuo R."/>
            <person name="Ohm R.A."/>
            <person name="Bhattacharya S.S."/>
            <person name="Shirouzu T."/>
            <person name="Yoshinaga Y."/>
            <person name="Martin F.M."/>
            <person name="Grigoriev I.V."/>
            <person name="Hibbett D.S."/>
        </authorList>
    </citation>
    <scope>NUCLEOTIDE SEQUENCE [LARGE SCALE GENOMIC DNA]</scope>
    <source>
        <strain evidence="13 14">HHB12029</strain>
    </source>
</reference>
<evidence type="ECO:0000256" key="2">
    <source>
        <dbReference type="ARBA" id="ARBA00010101"/>
    </source>
</evidence>
<evidence type="ECO:0000256" key="10">
    <source>
        <dbReference type="ARBA" id="ARBA00024221"/>
    </source>
</evidence>